<reference evidence="2 3" key="1">
    <citation type="journal article" date="2019" name="Int. J. Syst. Evol. Microbiol.">
        <title>The Global Catalogue of Microorganisms (GCM) 10K type strain sequencing project: providing services to taxonomists for standard genome sequencing and annotation.</title>
        <authorList>
            <consortium name="The Broad Institute Genomics Platform"/>
            <consortium name="The Broad Institute Genome Sequencing Center for Infectious Disease"/>
            <person name="Wu L."/>
            <person name="Ma J."/>
        </authorList>
    </citation>
    <scope>NUCLEOTIDE SEQUENCE [LARGE SCALE GENOMIC DNA]</scope>
    <source>
        <strain evidence="2 3">JCM 14368</strain>
    </source>
</reference>
<evidence type="ECO:0008006" key="4">
    <source>
        <dbReference type="Google" id="ProtNLM"/>
    </source>
</evidence>
<dbReference type="Proteomes" id="UP001500191">
    <property type="component" value="Unassembled WGS sequence"/>
</dbReference>
<dbReference type="Gene3D" id="3.40.50.1240">
    <property type="entry name" value="Phosphoglycerate mutase-like"/>
    <property type="match status" value="1"/>
</dbReference>
<name>A0ABN1BLA5_9DEIO</name>
<comment type="caution">
    <text evidence="2">The sequence shown here is derived from an EMBL/GenBank/DDBJ whole genome shotgun (WGS) entry which is preliminary data.</text>
</comment>
<protein>
    <recommendedName>
        <fullName evidence="4">Histidine phosphatase family protein</fullName>
    </recommendedName>
</protein>
<dbReference type="InterPro" id="IPR029033">
    <property type="entry name" value="His_PPase_superfam"/>
</dbReference>
<dbReference type="EMBL" id="BAAADB010000003">
    <property type="protein sequence ID" value="GAA0500449.1"/>
    <property type="molecule type" value="Genomic_DNA"/>
</dbReference>
<accession>A0ABN1BLA5</accession>
<dbReference type="SUPFAM" id="SSF53254">
    <property type="entry name" value="Phosphoglycerate mutase-like"/>
    <property type="match status" value="1"/>
</dbReference>
<proteinExistence type="predicted"/>
<dbReference type="RefSeq" id="WP_343755622.1">
    <property type="nucleotide sequence ID" value="NZ_BAAADB010000003.1"/>
</dbReference>
<evidence type="ECO:0000256" key="1">
    <source>
        <dbReference type="SAM" id="MobiDB-lite"/>
    </source>
</evidence>
<evidence type="ECO:0000313" key="2">
    <source>
        <dbReference type="EMBL" id="GAA0500449.1"/>
    </source>
</evidence>
<gene>
    <name evidence="2" type="ORF">GCM10008937_04760</name>
</gene>
<evidence type="ECO:0000313" key="3">
    <source>
        <dbReference type="Proteomes" id="UP001500191"/>
    </source>
</evidence>
<feature type="region of interest" description="Disordered" evidence="1">
    <location>
        <begin position="12"/>
        <end position="36"/>
    </location>
</feature>
<keyword evidence="3" id="KW-1185">Reference proteome</keyword>
<sequence>MKLLLIRHAQSQNNLIEDRPDSAQARQPDPPLTAHGHASARIDLLADGRAGGLEWLNR</sequence>
<organism evidence="2 3">
    <name type="scientific">Deinococcus depolymerans</name>
    <dbReference type="NCBI Taxonomy" id="392408"/>
    <lineage>
        <taxon>Bacteria</taxon>
        <taxon>Thermotogati</taxon>
        <taxon>Deinococcota</taxon>
        <taxon>Deinococci</taxon>
        <taxon>Deinococcales</taxon>
        <taxon>Deinococcaceae</taxon>
        <taxon>Deinococcus</taxon>
    </lineage>
</organism>